<dbReference type="GO" id="GO:0005886">
    <property type="term" value="C:plasma membrane"/>
    <property type="evidence" value="ECO:0007669"/>
    <property type="project" value="TreeGrafter"/>
</dbReference>
<dbReference type="Proteomes" id="UP000030671">
    <property type="component" value="Unassembled WGS sequence"/>
</dbReference>
<dbReference type="PANTHER" id="PTHR12276:SF45">
    <property type="entry name" value="CLATHRIN INTERACTOR 1"/>
    <property type="match status" value="1"/>
</dbReference>
<dbReference type="Pfam" id="PF01417">
    <property type="entry name" value="ENTH"/>
    <property type="match status" value="1"/>
</dbReference>
<dbReference type="KEGG" id="hir:HETIRDRAFT_247607"/>
<dbReference type="InterPro" id="IPR008942">
    <property type="entry name" value="ENTH_VHS"/>
</dbReference>
<feature type="domain" description="ENTH" evidence="1">
    <location>
        <begin position="1"/>
        <end position="79"/>
    </location>
</feature>
<dbReference type="PANTHER" id="PTHR12276">
    <property type="entry name" value="EPSIN/ENT-RELATED"/>
    <property type="match status" value="1"/>
</dbReference>
<evidence type="ECO:0000313" key="3">
    <source>
        <dbReference type="Proteomes" id="UP000030671"/>
    </source>
</evidence>
<dbReference type="RefSeq" id="XP_009540500.1">
    <property type="nucleotide sequence ID" value="XM_009542205.1"/>
</dbReference>
<feature type="non-terminal residue" evidence="2">
    <location>
        <position position="79"/>
    </location>
</feature>
<evidence type="ECO:0000313" key="2">
    <source>
        <dbReference type="EMBL" id="ETW86482.1"/>
    </source>
</evidence>
<feature type="non-terminal residue" evidence="2">
    <location>
        <position position="1"/>
    </location>
</feature>
<name>W4KKY1_HETIT</name>
<dbReference type="STRING" id="747525.W4KKY1"/>
<dbReference type="OrthoDB" id="4033880at2759"/>
<dbReference type="GeneID" id="20669182"/>
<dbReference type="HOGENOM" id="CLU_2612478_0_0_1"/>
<dbReference type="AlphaFoldDB" id="W4KKY1"/>
<gene>
    <name evidence="2" type="ORF">HETIRDRAFT_247607</name>
</gene>
<dbReference type="EMBL" id="KI925454">
    <property type="protein sequence ID" value="ETW86482.1"/>
    <property type="molecule type" value="Genomic_DNA"/>
</dbReference>
<evidence type="ECO:0000259" key="1">
    <source>
        <dbReference type="PROSITE" id="PS50942"/>
    </source>
</evidence>
<dbReference type="GO" id="GO:0006897">
    <property type="term" value="P:endocytosis"/>
    <property type="evidence" value="ECO:0007669"/>
    <property type="project" value="TreeGrafter"/>
</dbReference>
<dbReference type="GO" id="GO:0005768">
    <property type="term" value="C:endosome"/>
    <property type="evidence" value="ECO:0007669"/>
    <property type="project" value="TreeGrafter"/>
</dbReference>
<organism evidence="2 3">
    <name type="scientific">Heterobasidion irregulare (strain TC 32-1)</name>
    <dbReference type="NCBI Taxonomy" id="747525"/>
    <lineage>
        <taxon>Eukaryota</taxon>
        <taxon>Fungi</taxon>
        <taxon>Dikarya</taxon>
        <taxon>Basidiomycota</taxon>
        <taxon>Agaricomycotina</taxon>
        <taxon>Agaricomycetes</taxon>
        <taxon>Russulales</taxon>
        <taxon>Bondarzewiaceae</taxon>
        <taxon>Heterobasidion</taxon>
        <taxon>Heterobasidion annosum species complex</taxon>
    </lineage>
</organism>
<dbReference type="PROSITE" id="PS50942">
    <property type="entry name" value="ENTH"/>
    <property type="match status" value="1"/>
</dbReference>
<reference evidence="2 3" key="1">
    <citation type="journal article" date="2012" name="New Phytol.">
        <title>Insight into trade-off between wood decay and parasitism from the genome of a fungal forest pathogen.</title>
        <authorList>
            <person name="Olson A."/>
            <person name="Aerts A."/>
            <person name="Asiegbu F."/>
            <person name="Belbahri L."/>
            <person name="Bouzid O."/>
            <person name="Broberg A."/>
            <person name="Canback B."/>
            <person name="Coutinho P.M."/>
            <person name="Cullen D."/>
            <person name="Dalman K."/>
            <person name="Deflorio G."/>
            <person name="van Diepen L.T."/>
            <person name="Dunand C."/>
            <person name="Duplessis S."/>
            <person name="Durling M."/>
            <person name="Gonthier P."/>
            <person name="Grimwood J."/>
            <person name="Fossdal C.G."/>
            <person name="Hansson D."/>
            <person name="Henrissat B."/>
            <person name="Hietala A."/>
            <person name="Himmelstrand K."/>
            <person name="Hoffmeister D."/>
            <person name="Hogberg N."/>
            <person name="James T.Y."/>
            <person name="Karlsson M."/>
            <person name="Kohler A."/>
            <person name="Kues U."/>
            <person name="Lee Y.H."/>
            <person name="Lin Y.C."/>
            <person name="Lind M."/>
            <person name="Lindquist E."/>
            <person name="Lombard V."/>
            <person name="Lucas S."/>
            <person name="Lunden K."/>
            <person name="Morin E."/>
            <person name="Murat C."/>
            <person name="Park J."/>
            <person name="Raffaello T."/>
            <person name="Rouze P."/>
            <person name="Salamov A."/>
            <person name="Schmutz J."/>
            <person name="Solheim H."/>
            <person name="Stahlberg J."/>
            <person name="Velez H."/>
            <person name="de Vries R.P."/>
            <person name="Wiebenga A."/>
            <person name="Woodward S."/>
            <person name="Yakovlev I."/>
            <person name="Garbelotto M."/>
            <person name="Martin F."/>
            <person name="Grigoriev I.V."/>
            <person name="Stenlid J."/>
        </authorList>
    </citation>
    <scope>NUCLEOTIDE SEQUENCE [LARGE SCALE GENOMIC DNA]</scope>
    <source>
        <strain evidence="2 3">TC 32-1</strain>
    </source>
</reference>
<dbReference type="Gene3D" id="1.25.40.90">
    <property type="match status" value="1"/>
</dbReference>
<sequence>NRTRKGQNFNEIILCIYSQFMEKEVRQWQHIYKALQLLEYLVKHGSEHVVDDACSHISAIKMLCNFHYIDNKEKDQGIN</sequence>
<accession>W4KKY1</accession>
<keyword evidence="3" id="KW-1185">Reference proteome</keyword>
<proteinExistence type="predicted"/>
<dbReference type="GO" id="GO:0005829">
    <property type="term" value="C:cytosol"/>
    <property type="evidence" value="ECO:0007669"/>
    <property type="project" value="GOC"/>
</dbReference>
<protein>
    <recommendedName>
        <fullName evidence="1">ENTH domain-containing protein</fullName>
    </recommendedName>
</protein>
<dbReference type="SUPFAM" id="SSF48464">
    <property type="entry name" value="ENTH/VHS domain"/>
    <property type="match status" value="1"/>
</dbReference>
<dbReference type="GO" id="GO:0030125">
    <property type="term" value="C:clathrin vesicle coat"/>
    <property type="evidence" value="ECO:0007669"/>
    <property type="project" value="TreeGrafter"/>
</dbReference>
<dbReference type="InParanoid" id="W4KKY1"/>
<dbReference type="GO" id="GO:0030276">
    <property type="term" value="F:clathrin binding"/>
    <property type="evidence" value="ECO:0007669"/>
    <property type="project" value="TreeGrafter"/>
</dbReference>
<dbReference type="InterPro" id="IPR013809">
    <property type="entry name" value="ENTH"/>
</dbReference>
<dbReference type="GO" id="GO:0005543">
    <property type="term" value="F:phospholipid binding"/>
    <property type="evidence" value="ECO:0007669"/>
    <property type="project" value="TreeGrafter"/>
</dbReference>
<dbReference type="GO" id="GO:0006895">
    <property type="term" value="P:Golgi to endosome transport"/>
    <property type="evidence" value="ECO:0007669"/>
    <property type="project" value="TreeGrafter"/>
</dbReference>
<dbReference type="eggNOG" id="KOG2056">
    <property type="taxonomic scope" value="Eukaryota"/>
</dbReference>